<accession>A0AAD6UQN1</accession>
<protein>
    <submittedName>
        <fullName evidence="2">Uncharacterized protein</fullName>
    </submittedName>
</protein>
<feature type="region of interest" description="Disordered" evidence="1">
    <location>
        <begin position="272"/>
        <end position="331"/>
    </location>
</feature>
<dbReference type="Proteomes" id="UP001219525">
    <property type="component" value="Unassembled WGS sequence"/>
</dbReference>
<organism evidence="2 3">
    <name type="scientific">Mycena pura</name>
    <dbReference type="NCBI Taxonomy" id="153505"/>
    <lineage>
        <taxon>Eukaryota</taxon>
        <taxon>Fungi</taxon>
        <taxon>Dikarya</taxon>
        <taxon>Basidiomycota</taxon>
        <taxon>Agaricomycotina</taxon>
        <taxon>Agaricomycetes</taxon>
        <taxon>Agaricomycetidae</taxon>
        <taxon>Agaricales</taxon>
        <taxon>Marasmiineae</taxon>
        <taxon>Mycenaceae</taxon>
        <taxon>Mycena</taxon>
    </lineage>
</organism>
<evidence type="ECO:0000313" key="3">
    <source>
        <dbReference type="Proteomes" id="UP001219525"/>
    </source>
</evidence>
<comment type="caution">
    <text evidence="2">The sequence shown here is derived from an EMBL/GenBank/DDBJ whole genome shotgun (WGS) entry which is preliminary data.</text>
</comment>
<feature type="compositionally biased region" description="Basic residues" evidence="1">
    <location>
        <begin position="30"/>
        <end position="39"/>
    </location>
</feature>
<proteinExistence type="predicted"/>
<gene>
    <name evidence="2" type="ORF">GGX14DRAFT_607546</name>
</gene>
<evidence type="ECO:0000313" key="2">
    <source>
        <dbReference type="EMBL" id="KAJ7189928.1"/>
    </source>
</evidence>
<feature type="region of interest" description="Disordered" evidence="1">
    <location>
        <begin position="74"/>
        <end position="104"/>
    </location>
</feature>
<feature type="region of interest" description="Disordered" evidence="1">
    <location>
        <begin position="1"/>
        <end position="53"/>
    </location>
</feature>
<reference evidence="2" key="1">
    <citation type="submission" date="2023-03" db="EMBL/GenBank/DDBJ databases">
        <title>Massive genome expansion in bonnet fungi (Mycena s.s.) driven by repeated elements and novel gene families across ecological guilds.</title>
        <authorList>
            <consortium name="Lawrence Berkeley National Laboratory"/>
            <person name="Harder C.B."/>
            <person name="Miyauchi S."/>
            <person name="Viragh M."/>
            <person name="Kuo A."/>
            <person name="Thoen E."/>
            <person name="Andreopoulos B."/>
            <person name="Lu D."/>
            <person name="Skrede I."/>
            <person name="Drula E."/>
            <person name="Henrissat B."/>
            <person name="Morin E."/>
            <person name="Kohler A."/>
            <person name="Barry K."/>
            <person name="LaButti K."/>
            <person name="Morin E."/>
            <person name="Salamov A."/>
            <person name="Lipzen A."/>
            <person name="Mereny Z."/>
            <person name="Hegedus B."/>
            <person name="Baldrian P."/>
            <person name="Stursova M."/>
            <person name="Weitz H."/>
            <person name="Taylor A."/>
            <person name="Grigoriev I.V."/>
            <person name="Nagy L.G."/>
            <person name="Martin F."/>
            <person name="Kauserud H."/>
        </authorList>
    </citation>
    <scope>NUCLEOTIDE SEQUENCE</scope>
    <source>
        <strain evidence="2">9144</strain>
    </source>
</reference>
<keyword evidence="3" id="KW-1185">Reference proteome</keyword>
<evidence type="ECO:0000256" key="1">
    <source>
        <dbReference type="SAM" id="MobiDB-lite"/>
    </source>
</evidence>
<sequence>MPHNHGRRSSDERGTHPVAAGRDAIAPQIHCKHHPRARPPCKQPPLLLRSRPSAPRPPILTILPIHPSLPFLPSMPSHTPLHRRPTNLETCQRSSKLERRTRTSLSRIALPPAQRRADELKARITKSNADGLIVSSKSIASVSTALIPSSNFSQLLLLPFIPILRRLVALWLYCDQVASHPSSPSKVIARTRLSSGPHCKLRPAMPECPYCKRNNFRGKSSLDSHLPKRKERRAAGLASAAQALQQQAMTHAQLAAQAAAAEEAAADFEMRIDEPPRPPSPVPLRASGLPNRRRKPTQKILDMLPQPPPPVVIQTPEHEPQPDSAPDPAPERVRRWVKSKPNVHGVYKVYPNRPSHDPDKSIRLEDLCQAPELVAAAANILIFASNIWAVAHGMLRATYGRWSHSHNYQ</sequence>
<dbReference type="AlphaFoldDB" id="A0AAD6UQN1"/>
<feature type="compositionally biased region" description="Low complexity" evidence="1">
    <location>
        <begin position="44"/>
        <end position="53"/>
    </location>
</feature>
<dbReference type="EMBL" id="JARJCW010000162">
    <property type="protein sequence ID" value="KAJ7189928.1"/>
    <property type="molecule type" value="Genomic_DNA"/>
</dbReference>
<name>A0AAD6UQN1_9AGAR</name>